<evidence type="ECO:0000256" key="3">
    <source>
        <dbReference type="SAM" id="MobiDB-lite"/>
    </source>
</evidence>
<organism evidence="5 6">
    <name type="scientific">Vombatus ursinus</name>
    <name type="common">Common wombat</name>
    <dbReference type="NCBI Taxonomy" id="29139"/>
    <lineage>
        <taxon>Eukaryota</taxon>
        <taxon>Metazoa</taxon>
        <taxon>Chordata</taxon>
        <taxon>Craniata</taxon>
        <taxon>Vertebrata</taxon>
        <taxon>Euteleostomi</taxon>
        <taxon>Mammalia</taxon>
        <taxon>Metatheria</taxon>
        <taxon>Diprotodontia</taxon>
        <taxon>Vombatidae</taxon>
        <taxon>Vombatus</taxon>
    </lineage>
</organism>
<dbReference type="PANTHER" id="PTHR24147:SF53">
    <property type="entry name" value="ANKYRIN REPEAT DOMAIN 26"/>
    <property type="match status" value="1"/>
</dbReference>
<feature type="coiled-coil region" evidence="2">
    <location>
        <begin position="120"/>
        <end position="224"/>
    </location>
</feature>
<dbReference type="InterPro" id="IPR050657">
    <property type="entry name" value="Ankyrin_repeat_domain"/>
</dbReference>
<dbReference type="Proteomes" id="UP000314987">
    <property type="component" value="Unassembled WGS sequence"/>
</dbReference>
<dbReference type="GeneTree" id="ENSGT00940000153661"/>
<dbReference type="PANTHER" id="PTHR24147">
    <property type="entry name" value="ANKYRIN REPEAT DOMAIN 36-RELATED"/>
    <property type="match status" value="1"/>
</dbReference>
<evidence type="ECO:0000313" key="5">
    <source>
        <dbReference type="Ensembl" id="ENSVURP00010031082.1"/>
    </source>
</evidence>
<sequence length="293" mass="34845">IKDQEKESQYTEENEVLKEKNDELQKELKLNEEALTKTISQYSGQVNVLTTENAILNSKLENEKQNRDRLETEIESYRSRLTSAICDHEQSQTSKLDLEHSFQRERDEWLRLQDKLNYDLSSLREKNGVLSQELSKAESNANSLENELHHVCDSLREKTLILESIQRELNQAQYKVKELEHTNQMEKEKLNKCIIKYESIQERLAQIQGENMLLRQQREDSQKEETFKERVLRDAQVQFIDLFNKLHADMEKQVLMVECRNKELISECKYLKDQMCKYENEKAERGRSLKNII</sequence>
<dbReference type="InterPro" id="IPR039497">
    <property type="entry name" value="CC144C-like_CC_dom"/>
</dbReference>
<keyword evidence="6" id="KW-1185">Reference proteome</keyword>
<feature type="region of interest" description="Disordered" evidence="3">
    <location>
        <begin position="1"/>
        <end position="21"/>
    </location>
</feature>
<protein>
    <recommendedName>
        <fullName evidence="4">CCDC144C-like coiled-coil domain-containing protein</fullName>
    </recommendedName>
</protein>
<evidence type="ECO:0000256" key="2">
    <source>
        <dbReference type="SAM" id="Coils"/>
    </source>
</evidence>
<dbReference type="STRING" id="29139.ENSVURP00010031082"/>
<dbReference type="Ensembl" id="ENSVURT00010035387.1">
    <property type="protein sequence ID" value="ENSVURP00010031082.1"/>
    <property type="gene ID" value="ENSVURG00010023766.1"/>
</dbReference>
<reference evidence="5" key="2">
    <citation type="submission" date="2025-08" db="UniProtKB">
        <authorList>
            <consortium name="Ensembl"/>
        </authorList>
    </citation>
    <scope>IDENTIFICATION</scope>
</reference>
<evidence type="ECO:0000256" key="1">
    <source>
        <dbReference type="ARBA" id="ARBA00023054"/>
    </source>
</evidence>
<evidence type="ECO:0000313" key="6">
    <source>
        <dbReference type="Proteomes" id="UP000314987"/>
    </source>
</evidence>
<reference evidence="5" key="3">
    <citation type="submission" date="2025-09" db="UniProtKB">
        <authorList>
            <consortium name="Ensembl"/>
        </authorList>
    </citation>
    <scope>IDENTIFICATION</scope>
</reference>
<proteinExistence type="predicted"/>
<reference evidence="6" key="1">
    <citation type="submission" date="2018-12" db="EMBL/GenBank/DDBJ databases">
        <authorList>
            <person name="Yazar S."/>
        </authorList>
    </citation>
    <scope>NUCLEOTIDE SEQUENCE [LARGE SCALE GENOMIC DNA]</scope>
</reference>
<feature type="domain" description="CCDC144C-like coiled-coil" evidence="4">
    <location>
        <begin position="2"/>
        <end position="291"/>
    </location>
</feature>
<dbReference type="OMA" id="RNHESIC"/>
<keyword evidence="1 2" id="KW-0175">Coiled coil</keyword>
<accession>A0A4X2MBB6</accession>
<evidence type="ECO:0000259" key="4">
    <source>
        <dbReference type="Pfam" id="PF14915"/>
    </source>
</evidence>
<name>A0A4X2MBB6_VOMUR</name>
<dbReference type="AlphaFoldDB" id="A0A4X2MBB6"/>
<dbReference type="Pfam" id="PF14915">
    <property type="entry name" value="CCDC144C"/>
    <property type="match status" value="1"/>
</dbReference>